<evidence type="ECO:0000313" key="1">
    <source>
        <dbReference type="EMBL" id="KAF2470748.1"/>
    </source>
</evidence>
<accession>A0ACB6QUS6</accession>
<dbReference type="Proteomes" id="UP000799755">
    <property type="component" value="Unassembled WGS sequence"/>
</dbReference>
<protein>
    <submittedName>
        <fullName evidence="1">Uncharacterized protein</fullName>
    </submittedName>
</protein>
<comment type="caution">
    <text evidence="1">The sequence shown here is derived from an EMBL/GenBank/DDBJ whole genome shotgun (WGS) entry which is preliminary data.</text>
</comment>
<evidence type="ECO:0000313" key="2">
    <source>
        <dbReference type="Proteomes" id="UP000799755"/>
    </source>
</evidence>
<keyword evidence="2" id="KW-1185">Reference proteome</keyword>
<dbReference type="EMBL" id="MU003507">
    <property type="protein sequence ID" value="KAF2470748.1"/>
    <property type="molecule type" value="Genomic_DNA"/>
</dbReference>
<reference evidence="1" key="1">
    <citation type="journal article" date="2020" name="Stud. Mycol.">
        <title>101 Dothideomycetes genomes: a test case for predicting lifestyles and emergence of pathogens.</title>
        <authorList>
            <person name="Haridas S."/>
            <person name="Albert R."/>
            <person name="Binder M."/>
            <person name="Bloem J."/>
            <person name="Labutti K."/>
            <person name="Salamov A."/>
            <person name="Andreopoulos B."/>
            <person name="Baker S."/>
            <person name="Barry K."/>
            <person name="Bills G."/>
            <person name="Bluhm B."/>
            <person name="Cannon C."/>
            <person name="Castanera R."/>
            <person name="Culley D."/>
            <person name="Daum C."/>
            <person name="Ezra D."/>
            <person name="Gonzalez J."/>
            <person name="Henrissat B."/>
            <person name="Kuo A."/>
            <person name="Liang C."/>
            <person name="Lipzen A."/>
            <person name="Lutzoni F."/>
            <person name="Magnuson J."/>
            <person name="Mondo S."/>
            <person name="Nolan M."/>
            <person name="Ohm R."/>
            <person name="Pangilinan J."/>
            <person name="Park H.-J."/>
            <person name="Ramirez L."/>
            <person name="Alfaro M."/>
            <person name="Sun H."/>
            <person name="Tritt A."/>
            <person name="Yoshinaga Y."/>
            <person name="Zwiers L.-H."/>
            <person name="Turgeon B."/>
            <person name="Goodwin S."/>
            <person name="Spatafora J."/>
            <person name="Crous P."/>
            <person name="Grigoriev I."/>
        </authorList>
    </citation>
    <scope>NUCLEOTIDE SEQUENCE</scope>
    <source>
        <strain evidence="1">ATCC 200398</strain>
    </source>
</reference>
<name>A0ACB6QUS6_9PLEO</name>
<organism evidence="1 2">
    <name type="scientific">Lindgomyces ingoldianus</name>
    <dbReference type="NCBI Taxonomy" id="673940"/>
    <lineage>
        <taxon>Eukaryota</taxon>
        <taxon>Fungi</taxon>
        <taxon>Dikarya</taxon>
        <taxon>Ascomycota</taxon>
        <taxon>Pezizomycotina</taxon>
        <taxon>Dothideomycetes</taxon>
        <taxon>Pleosporomycetidae</taxon>
        <taxon>Pleosporales</taxon>
        <taxon>Lindgomycetaceae</taxon>
        <taxon>Lindgomyces</taxon>
    </lineage>
</organism>
<proteinExistence type="predicted"/>
<sequence length="304" mass="33451">MGSAFKHNSHLGSSSSPLPVTRPYTPPEMGSPSSNPFSDYSTDPTTPLMLDSKADIIAGSAHDHLCYSSPTPTTSPYRRTQTQRPSHLENIGKPRADTPLEAYTPTKTSVLLPEYPYTPKTPSTKIPAQLQTFSPMPWAENSSPPEQSPVQSALVSCLQNLSNLIHDTRPDDKEMEYLIGQFEAISGYLARNSNRDPPALGPGSGTAGLENIYMKEVETYIDGVRAYTRNLRVRLEEVRELNRIQWEVIQELRGAKVQDANSSTPETAQEPPPVVPPIVKEEKKGIWGALGAALDAFGAQFFEW</sequence>
<gene>
    <name evidence="1" type="ORF">BDR25DRAFT_303747</name>
</gene>